<reference evidence="3 4" key="1">
    <citation type="journal article" date="2016" name="Syst. Appl. Microbiol.">
        <title>Pararhizobium polonicum sp. nov. isolated from tumors on stone fruit rootstocks.</title>
        <authorList>
            <person name="Pulawska J."/>
            <person name="Kuzmanovic N."/>
            <person name="Willems A."/>
            <person name="Pothier J.F."/>
        </authorList>
    </citation>
    <scope>NUCLEOTIDE SEQUENCE [LARGE SCALE GENOMIC DNA]</scope>
    <source>
        <strain evidence="3 4">F5.1</strain>
    </source>
</reference>
<organism evidence="3 4">
    <name type="scientific">Pararhizobium polonicum</name>
    <dbReference type="NCBI Taxonomy" id="1612624"/>
    <lineage>
        <taxon>Bacteria</taxon>
        <taxon>Pseudomonadati</taxon>
        <taxon>Pseudomonadota</taxon>
        <taxon>Alphaproteobacteria</taxon>
        <taxon>Hyphomicrobiales</taxon>
        <taxon>Rhizobiaceae</taxon>
        <taxon>Rhizobium/Agrobacterium group</taxon>
        <taxon>Pararhizobium</taxon>
    </lineage>
</organism>
<dbReference type="PANTHER" id="PTHR12110:SF41">
    <property type="entry name" value="INOSOSE DEHYDRATASE"/>
    <property type="match status" value="1"/>
</dbReference>
<dbReference type="Pfam" id="PF01261">
    <property type="entry name" value="AP_endonuc_2"/>
    <property type="match status" value="1"/>
</dbReference>
<gene>
    <name evidence="3" type="ORF">ADU59_21665</name>
</gene>
<dbReference type="InterPro" id="IPR036237">
    <property type="entry name" value="Xyl_isomerase-like_sf"/>
</dbReference>
<protein>
    <submittedName>
        <fullName evidence="3">Xylose isomerase</fullName>
    </submittedName>
</protein>
<evidence type="ECO:0000259" key="2">
    <source>
        <dbReference type="Pfam" id="PF01261"/>
    </source>
</evidence>
<dbReference type="GO" id="GO:0016853">
    <property type="term" value="F:isomerase activity"/>
    <property type="evidence" value="ECO:0007669"/>
    <property type="project" value="UniProtKB-KW"/>
</dbReference>
<proteinExistence type="predicted"/>
<accession>A0A1C7NWT0</accession>
<dbReference type="PATRIC" id="fig|1612624.7.peg.1990"/>
<dbReference type="Proteomes" id="UP000093111">
    <property type="component" value="Unassembled WGS sequence"/>
</dbReference>
<keyword evidence="1" id="KW-0732">Signal</keyword>
<name>A0A1C7NWT0_9HYPH</name>
<keyword evidence="4" id="KW-1185">Reference proteome</keyword>
<dbReference type="STRING" id="1612624.ADU59_21665"/>
<comment type="caution">
    <text evidence="3">The sequence shown here is derived from an EMBL/GenBank/DDBJ whole genome shotgun (WGS) entry which is preliminary data.</text>
</comment>
<dbReference type="Gene3D" id="3.20.20.150">
    <property type="entry name" value="Divalent-metal-dependent TIM barrel enzymes"/>
    <property type="match status" value="1"/>
</dbReference>
<evidence type="ECO:0000313" key="4">
    <source>
        <dbReference type="Proteomes" id="UP000093111"/>
    </source>
</evidence>
<dbReference type="SUPFAM" id="SSF51658">
    <property type="entry name" value="Xylose isomerase-like"/>
    <property type="match status" value="1"/>
</dbReference>
<feature type="domain" description="Xylose isomerase-like TIM barrel" evidence="2">
    <location>
        <begin position="55"/>
        <end position="278"/>
    </location>
</feature>
<evidence type="ECO:0000313" key="3">
    <source>
        <dbReference type="EMBL" id="OBZ93460.1"/>
    </source>
</evidence>
<feature type="chain" id="PRO_5008889984" evidence="1">
    <location>
        <begin position="28"/>
        <end position="284"/>
    </location>
</feature>
<evidence type="ECO:0000256" key="1">
    <source>
        <dbReference type="SAM" id="SignalP"/>
    </source>
</evidence>
<dbReference type="PANTHER" id="PTHR12110">
    <property type="entry name" value="HYDROXYPYRUVATE ISOMERASE"/>
    <property type="match status" value="1"/>
</dbReference>
<dbReference type="EMBL" id="LGLV01000014">
    <property type="protein sequence ID" value="OBZ93460.1"/>
    <property type="molecule type" value="Genomic_DNA"/>
</dbReference>
<dbReference type="InterPro" id="IPR050312">
    <property type="entry name" value="IolE/XylAMocC-like"/>
</dbReference>
<sequence>MKSLKMKLSGIAVMLGLAAGFASPALADETKSLPIAAQMYTLRDAGTLEEQFAILNRAGVSNVETVDMQKVSTEELKALLEKHKIKVISSHVPIDKLRGDLDVVIAEQKAVGNSVVTVPFLKPEQRPTDANGWAAFGKELGGYADKLAAQGVGMAYHNHDFELVKFDGKTALEILLDAAGPALQSELDVAWVARSGNDPAEFLSHLDGRLFAIHAKDNAPAGTAEVERGFATLGTGVLDWKTILPAAEKAGAKWFILEHDMPINAEDVLTKGNAFLTEHLPANN</sequence>
<feature type="signal peptide" evidence="1">
    <location>
        <begin position="1"/>
        <end position="27"/>
    </location>
</feature>
<dbReference type="InterPro" id="IPR013022">
    <property type="entry name" value="Xyl_isomerase-like_TIM-brl"/>
</dbReference>
<dbReference type="AlphaFoldDB" id="A0A1C7NWT0"/>
<keyword evidence="3" id="KW-0413">Isomerase</keyword>